<dbReference type="RefSeq" id="WP_109675683.1">
    <property type="nucleotide sequence ID" value="NZ_CP086615.1"/>
</dbReference>
<dbReference type="GO" id="GO:0008936">
    <property type="term" value="F:nicotinamidase activity"/>
    <property type="evidence" value="ECO:0007669"/>
    <property type="project" value="UniProtKB-EC"/>
</dbReference>
<dbReference type="GO" id="GO:0046872">
    <property type="term" value="F:metal ion binding"/>
    <property type="evidence" value="ECO:0007669"/>
    <property type="project" value="UniProtKB-KW"/>
</dbReference>
<protein>
    <recommendedName>
        <fullName evidence="6">nicotinamidase</fullName>
        <ecNumber evidence="6">3.5.1.19</ecNumber>
    </recommendedName>
    <alternativeName>
        <fullName evidence="7">Nicotinamide deamidase</fullName>
    </alternativeName>
</protein>
<dbReference type="PANTHER" id="PTHR11080">
    <property type="entry name" value="PYRAZINAMIDASE/NICOTINAMIDASE"/>
    <property type="match status" value="1"/>
</dbReference>
<reference evidence="9 10" key="1">
    <citation type="submission" date="2018-05" db="EMBL/GenBank/DDBJ databases">
        <title>Spiribacter halobius sp. nov., a moderately halophilic bacterium isolated from marine solar saltern.</title>
        <authorList>
            <person name="Zheng W.-S."/>
            <person name="Lu D.-C."/>
            <person name="Du Z.-J."/>
        </authorList>
    </citation>
    <scope>NUCLEOTIDE SEQUENCE [LARGE SCALE GENOMIC DNA]</scope>
    <source>
        <strain evidence="9 10">E85</strain>
    </source>
</reference>
<dbReference type="InterPro" id="IPR000868">
    <property type="entry name" value="Isochorismatase-like_dom"/>
</dbReference>
<feature type="domain" description="Isochorismatase-like" evidence="8">
    <location>
        <begin position="13"/>
        <end position="215"/>
    </location>
</feature>
<comment type="caution">
    <text evidence="9">The sequence shown here is derived from an EMBL/GenBank/DDBJ whole genome shotgun (WGS) entry which is preliminary data.</text>
</comment>
<name>A0A2U2N8Q4_9GAMM</name>
<dbReference type="Pfam" id="PF00857">
    <property type="entry name" value="Isochorismatase"/>
    <property type="match status" value="1"/>
</dbReference>
<dbReference type="NCBIfam" id="NF008623">
    <property type="entry name" value="PRK11609.1"/>
    <property type="match status" value="1"/>
</dbReference>
<keyword evidence="10" id="KW-1185">Reference proteome</keyword>
<dbReference type="EC" id="3.5.1.19" evidence="6"/>
<accession>A0A2U2N8Q4</accession>
<dbReference type="AlphaFoldDB" id="A0A2U2N8Q4"/>
<dbReference type="Gene3D" id="3.40.50.850">
    <property type="entry name" value="Isochorismatase-like"/>
    <property type="match status" value="1"/>
</dbReference>
<dbReference type="EMBL" id="QFFI01000002">
    <property type="protein sequence ID" value="PWG65520.1"/>
    <property type="molecule type" value="Genomic_DNA"/>
</dbReference>
<dbReference type="InterPro" id="IPR052347">
    <property type="entry name" value="Isochorismatase_Nicotinamidase"/>
</dbReference>
<evidence type="ECO:0000256" key="4">
    <source>
        <dbReference type="ARBA" id="ARBA00022801"/>
    </source>
</evidence>
<dbReference type="CDD" id="cd01011">
    <property type="entry name" value="nicotinamidase"/>
    <property type="match status" value="1"/>
</dbReference>
<keyword evidence="4" id="KW-0378">Hydrolase</keyword>
<keyword evidence="2" id="KW-0662">Pyridine nucleotide biosynthesis</keyword>
<evidence type="ECO:0000256" key="2">
    <source>
        <dbReference type="ARBA" id="ARBA00022642"/>
    </source>
</evidence>
<dbReference type="SUPFAM" id="SSF52499">
    <property type="entry name" value="Isochorismatase-like hydrolases"/>
    <property type="match status" value="1"/>
</dbReference>
<dbReference type="PANTHER" id="PTHR11080:SF2">
    <property type="entry name" value="LD05707P"/>
    <property type="match status" value="1"/>
</dbReference>
<evidence type="ECO:0000256" key="1">
    <source>
        <dbReference type="ARBA" id="ARBA00006336"/>
    </source>
</evidence>
<dbReference type="Proteomes" id="UP000245474">
    <property type="component" value="Unassembled WGS sequence"/>
</dbReference>
<evidence type="ECO:0000259" key="8">
    <source>
        <dbReference type="Pfam" id="PF00857"/>
    </source>
</evidence>
<proteinExistence type="inferred from homology"/>
<comment type="similarity">
    <text evidence="1">Belongs to the isochorismatase family.</text>
</comment>
<gene>
    <name evidence="9" type="ORF">DEM34_01925</name>
</gene>
<sequence length="219" mass="24245">MSEQTVTVDRRRAALIVVDVQPDFMEGGALAAERGSEVVPGIRELMNEGPFRQIVATQDWHPAGHVSFASSHPDHRPFDVIELYGHDQVLWPDHCIQDSPGAELHPEVPWRQASVVIRKGEDPAVDSYSGFLNNWNPDGERPPTGLAGYLRERGIDTVFCCGLARDFCVKWTAEDAADAGFRTYVLWDLTRPVDSRSDDDVRSALERSGVTVTSSDALT</sequence>
<evidence type="ECO:0000256" key="3">
    <source>
        <dbReference type="ARBA" id="ARBA00022723"/>
    </source>
</evidence>
<dbReference type="OrthoDB" id="9791276at2"/>
<evidence type="ECO:0000256" key="7">
    <source>
        <dbReference type="ARBA" id="ARBA00043224"/>
    </source>
</evidence>
<evidence type="ECO:0000256" key="6">
    <source>
        <dbReference type="ARBA" id="ARBA00039017"/>
    </source>
</evidence>
<evidence type="ECO:0000313" key="9">
    <source>
        <dbReference type="EMBL" id="PWG65520.1"/>
    </source>
</evidence>
<comment type="pathway">
    <text evidence="5">Cofactor biosynthesis; nicotinate biosynthesis; nicotinate from nicotinamide: step 1/1.</text>
</comment>
<evidence type="ECO:0000256" key="5">
    <source>
        <dbReference type="ARBA" id="ARBA00037900"/>
    </source>
</evidence>
<dbReference type="GO" id="GO:0019363">
    <property type="term" value="P:pyridine nucleotide biosynthetic process"/>
    <property type="evidence" value="ECO:0007669"/>
    <property type="project" value="UniProtKB-KW"/>
</dbReference>
<evidence type="ECO:0000313" key="10">
    <source>
        <dbReference type="Proteomes" id="UP000245474"/>
    </source>
</evidence>
<keyword evidence="3" id="KW-0479">Metal-binding</keyword>
<organism evidence="9 10">
    <name type="scientific">Sediminicurvatus halobius</name>
    <dbReference type="NCBI Taxonomy" id="2182432"/>
    <lineage>
        <taxon>Bacteria</taxon>
        <taxon>Pseudomonadati</taxon>
        <taxon>Pseudomonadota</taxon>
        <taxon>Gammaproteobacteria</taxon>
        <taxon>Chromatiales</taxon>
        <taxon>Ectothiorhodospiraceae</taxon>
        <taxon>Sediminicurvatus</taxon>
    </lineage>
</organism>
<dbReference type="InterPro" id="IPR036380">
    <property type="entry name" value="Isochorismatase-like_sf"/>
</dbReference>